<organism evidence="1 2">
    <name type="scientific">Phytophthora palmivora</name>
    <dbReference type="NCBI Taxonomy" id="4796"/>
    <lineage>
        <taxon>Eukaryota</taxon>
        <taxon>Sar</taxon>
        <taxon>Stramenopiles</taxon>
        <taxon>Oomycota</taxon>
        <taxon>Peronosporomycetes</taxon>
        <taxon>Peronosporales</taxon>
        <taxon>Peronosporaceae</taxon>
        <taxon>Phytophthora</taxon>
    </lineage>
</organism>
<dbReference type="InterPro" id="IPR009030">
    <property type="entry name" value="Growth_fac_rcpt_cys_sf"/>
</dbReference>
<reference evidence="1 2" key="1">
    <citation type="journal article" date="2017" name="Genome Biol. Evol.">
        <title>Phytophthora megakarya and P. palmivora, closely related causal agents of cacao black pod rot, underwent increases in genome sizes and gene numbers by different mechanisms.</title>
        <authorList>
            <person name="Ali S.S."/>
            <person name="Shao J."/>
            <person name="Lary D.J."/>
            <person name="Kronmiller B."/>
            <person name="Shen D."/>
            <person name="Strem M.D."/>
            <person name="Amoako-Attah I."/>
            <person name="Akrofi A.Y."/>
            <person name="Begoude B.A."/>
            <person name="Ten Hoopen G.M."/>
            <person name="Coulibaly K."/>
            <person name="Kebe B.I."/>
            <person name="Melnick R.L."/>
            <person name="Guiltinan M.J."/>
            <person name="Tyler B.M."/>
            <person name="Meinhardt L.W."/>
            <person name="Bailey B.A."/>
        </authorList>
    </citation>
    <scope>NUCLEOTIDE SEQUENCE [LARGE SCALE GENOMIC DNA]</scope>
    <source>
        <strain evidence="2">sbr112.9</strain>
    </source>
</reference>
<sequence length="301" mass="32489">MYYRSIIRFRQGIDCNGASGVVTGKSVISTYVRQMNGTALAAVTLDRLVATQATLSPESTVTGANFGVSLRNQPLNLLIRSIFSLLGLLRSSVCFLRLSIRLKLTGWSSTALGLLPNPDVACKRPREFCYETQDGACVRCAAGSYCIAGMKRQCPDGTFSFGKAASCESCRDGWICTDGLARLCDPVTYSTPSFTCGICPSGYACQNGKKLVCPAGTFSLTKANRPPASSVRWGGLPTISATTVYRVRLVKQRFTLDNIPAHLVLLLPSQSTINLRFASHNVGRSNNLRPQDHAGIHDYAS</sequence>
<evidence type="ECO:0000313" key="2">
    <source>
        <dbReference type="Proteomes" id="UP000237271"/>
    </source>
</evidence>
<dbReference type="SUPFAM" id="SSF57184">
    <property type="entry name" value="Growth factor receptor domain"/>
    <property type="match status" value="1"/>
</dbReference>
<dbReference type="EMBL" id="NCKW01010446">
    <property type="protein sequence ID" value="POM65210.1"/>
    <property type="molecule type" value="Genomic_DNA"/>
</dbReference>
<dbReference type="OrthoDB" id="5970626at2759"/>
<protein>
    <recommendedName>
        <fullName evidence="3">TNFR-Cys domain-containing protein</fullName>
    </recommendedName>
</protein>
<comment type="caution">
    <text evidence="1">The sequence shown here is derived from an EMBL/GenBank/DDBJ whole genome shotgun (WGS) entry which is preliminary data.</text>
</comment>
<evidence type="ECO:0008006" key="3">
    <source>
        <dbReference type="Google" id="ProtNLM"/>
    </source>
</evidence>
<dbReference type="Proteomes" id="UP000237271">
    <property type="component" value="Unassembled WGS sequence"/>
</dbReference>
<evidence type="ECO:0000313" key="1">
    <source>
        <dbReference type="EMBL" id="POM65210.1"/>
    </source>
</evidence>
<name>A0A2P4XI48_9STRA</name>
<dbReference type="AlphaFoldDB" id="A0A2P4XI48"/>
<keyword evidence="2" id="KW-1185">Reference proteome</keyword>
<accession>A0A2P4XI48</accession>
<proteinExistence type="predicted"/>
<gene>
    <name evidence="1" type="ORF">PHPALM_19111</name>
</gene>